<proteinExistence type="predicted"/>
<keyword evidence="4" id="KW-0812">Transmembrane</keyword>
<dbReference type="SUPFAM" id="SSF46689">
    <property type="entry name" value="Homeodomain-like"/>
    <property type="match status" value="1"/>
</dbReference>
<accession>A0A1M4XVW9</accession>
<dbReference type="Gene3D" id="1.10.10.60">
    <property type="entry name" value="Homeodomain-like"/>
    <property type="match status" value="1"/>
</dbReference>
<gene>
    <name evidence="6" type="ORF">SAMN05444274_103140</name>
</gene>
<dbReference type="GO" id="GO:0043565">
    <property type="term" value="F:sequence-specific DNA binding"/>
    <property type="evidence" value="ECO:0007669"/>
    <property type="project" value="InterPro"/>
</dbReference>
<sequence length="375" mass="43487">MIDKIYFIVTALASGGALVLGLCFLFLYIPQSTFLKGYRIARKTAASAYLGLSLLYLVEIIFHNPDISYPLSKSIKLIVGSLQALFFTYTFISLFNTHFVSRKKILWEIAPISVFIVALLTSYIWAANTAAFQISFFLFLGYYVSLLIRYLVLFLKEYRACFNRADNYYSGEESLRLRWIYYSFFGMFTVGLMLLVLLILPESDFFYSLFIFCFVLLYSYFGIGFINYSYRYKIIEPLDTTENPHEILPENNNDKKKQAEMIGEALTRWVLQERFTQQGLTIEDLSTELSTNRTYLSAYINQVEQQSFRSWINHLKIDKAKKLLLTHPEMLVVEVAGLAGYTDSSNFNKQFVKITGSSALVWRKRELAKKRNTEN</sequence>
<feature type="transmembrane region" description="Helical" evidence="4">
    <location>
        <begin position="132"/>
        <end position="155"/>
    </location>
</feature>
<dbReference type="PANTHER" id="PTHR43280:SF29">
    <property type="entry name" value="ARAC-FAMILY TRANSCRIPTIONAL REGULATOR"/>
    <property type="match status" value="1"/>
</dbReference>
<keyword evidence="7" id="KW-1185">Reference proteome</keyword>
<evidence type="ECO:0000256" key="4">
    <source>
        <dbReference type="SAM" id="Phobius"/>
    </source>
</evidence>
<evidence type="ECO:0000256" key="3">
    <source>
        <dbReference type="ARBA" id="ARBA00023163"/>
    </source>
</evidence>
<dbReference type="Proteomes" id="UP000184164">
    <property type="component" value="Unassembled WGS sequence"/>
</dbReference>
<keyword evidence="1" id="KW-0805">Transcription regulation</keyword>
<dbReference type="SMART" id="SM00342">
    <property type="entry name" value="HTH_ARAC"/>
    <property type="match status" value="1"/>
</dbReference>
<name>A0A1M4XVW9_9BACT</name>
<reference evidence="7" key="1">
    <citation type="submission" date="2016-11" db="EMBL/GenBank/DDBJ databases">
        <authorList>
            <person name="Varghese N."/>
            <person name="Submissions S."/>
        </authorList>
    </citation>
    <scope>NUCLEOTIDE SEQUENCE [LARGE SCALE GENOMIC DNA]</scope>
    <source>
        <strain evidence="7">DSM 26910</strain>
    </source>
</reference>
<keyword evidence="3" id="KW-0804">Transcription</keyword>
<dbReference type="PANTHER" id="PTHR43280">
    <property type="entry name" value="ARAC-FAMILY TRANSCRIPTIONAL REGULATOR"/>
    <property type="match status" value="1"/>
</dbReference>
<evidence type="ECO:0000313" key="6">
    <source>
        <dbReference type="EMBL" id="SHE97558.1"/>
    </source>
</evidence>
<evidence type="ECO:0000256" key="2">
    <source>
        <dbReference type="ARBA" id="ARBA00023125"/>
    </source>
</evidence>
<dbReference type="Pfam" id="PF12833">
    <property type="entry name" value="HTH_18"/>
    <property type="match status" value="1"/>
</dbReference>
<keyword evidence="2" id="KW-0238">DNA-binding</keyword>
<evidence type="ECO:0000313" key="7">
    <source>
        <dbReference type="Proteomes" id="UP000184164"/>
    </source>
</evidence>
<dbReference type="AlphaFoldDB" id="A0A1M4XVW9"/>
<feature type="transmembrane region" description="Helical" evidence="4">
    <location>
        <begin position="106"/>
        <end position="126"/>
    </location>
</feature>
<keyword evidence="4" id="KW-1133">Transmembrane helix</keyword>
<feature type="transmembrane region" description="Helical" evidence="4">
    <location>
        <begin position="40"/>
        <end position="62"/>
    </location>
</feature>
<dbReference type="InterPro" id="IPR009057">
    <property type="entry name" value="Homeodomain-like_sf"/>
</dbReference>
<dbReference type="OrthoDB" id="1070947at2"/>
<evidence type="ECO:0000256" key="1">
    <source>
        <dbReference type="ARBA" id="ARBA00023015"/>
    </source>
</evidence>
<dbReference type="GO" id="GO:0003700">
    <property type="term" value="F:DNA-binding transcription factor activity"/>
    <property type="evidence" value="ECO:0007669"/>
    <property type="project" value="InterPro"/>
</dbReference>
<feature type="transmembrane region" description="Helical" evidence="4">
    <location>
        <begin position="206"/>
        <end position="228"/>
    </location>
</feature>
<dbReference type="RefSeq" id="WP_073000145.1">
    <property type="nucleotide sequence ID" value="NZ_FQUM01000003.1"/>
</dbReference>
<organism evidence="6 7">
    <name type="scientific">Mariniphaga anaerophila</name>
    <dbReference type="NCBI Taxonomy" id="1484053"/>
    <lineage>
        <taxon>Bacteria</taxon>
        <taxon>Pseudomonadati</taxon>
        <taxon>Bacteroidota</taxon>
        <taxon>Bacteroidia</taxon>
        <taxon>Marinilabiliales</taxon>
        <taxon>Prolixibacteraceae</taxon>
        <taxon>Mariniphaga</taxon>
    </lineage>
</organism>
<feature type="transmembrane region" description="Helical" evidence="4">
    <location>
        <begin position="74"/>
        <end position="94"/>
    </location>
</feature>
<feature type="domain" description="HTH araC/xylS-type" evidence="5">
    <location>
        <begin position="264"/>
        <end position="365"/>
    </location>
</feature>
<dbReference type="InterPro" id="IPR018060">
    <property type="entry name" value="HTH_AraC"/>
</dbReference>
<protein>
    <submittedName>
        <fullName evidence="6">Helix-turn-helix domain-containing protein</fullName>
    </submittedName>
</protein>
<dbReference type="STRING" id="1484053.SAMN05444274_103140"/>
<keyword evidence="4" id="KW-0472">Membrane</keyword>
<feature type="transmembrane region" description="Helical" evidence="4">
    <location>
        <begin position="179"/>
        <end position="200"/>
    </location>
</feature>
<dbReference type="PROSITE" id="PS01124">
    <property type="entry name" value="HTH_ARAC_FAMILY_2"/>
    <property type="match status" value="1"/>
</dbReference>
<feature type="transmembrane region" description="Helical" evidence="4">
    <location>
        <begin position="6"/>
        <end position="28"/>
    </location>
</feature>
<dbReference type="EMBL" id="FQUM01000003">
    <property type="protein sequence ID" value="SHE97558.1"/>
    <property type="molecule type" value="Genomic_DNA"/>
</dbReference>
<evidence type="ECO:0000259" key="5">
    <source>
        <dbReference type="PROSITE" id="PS01124"/>
    </source>
</evidence>